<dbReference type="Proteomes" id="UP000682416">
    <property type="component" value="Chromosome"/>
</dbReference>
<organism evidence="1 2">
    <name type="scientific">Nocardiopsis eucommiae</name>
    <dbReference type="NCBI Taxonomy" id="2831970"/>
    <lineage>
        <taxon>Bacteria</taxon>
        <taxon>Bacillati</taxon>
        <taxon>Actinomycetota</taxon>
        <taxon>Actinomycetes</taxon>
        <taxon>Streptosporangiales</taxon>
        <taxon>Nocardiopsidaceae</taxon>
        <taxon>Nocardiopsis</taxon>
    </lineage>
</organism>
<evidence type="ECO:0000313" key="1">
    <source>
        <dbReference type="EMBL" id="QVJ00390.1"/>
    </source>
</evidence>
<evidence type="ECO:0000313" key="2">
    <source>
        <dbReference type="Proteomes" id="UP000682416"/>
    </source>
</evidence>
<dbReference type="KEGG" id="nec:KGD82_16655"/>
<name>A0A975L799_9ACTN</name>
<protein>
    <submittedName>
        <fullName evidence="1">Uncharacterized protein</fullName>
    </submittedName>
</protein>
<gene>
    <name evidence="1" type="ORF">KGD82_16655</name>
</gene>
<keyword evidence="2" id="KW-1185">Reference proteome</keyword>
<accession>A0A975L799</accession>
<reference evidence="1" key="1">
    <citation type="submission" date="2021-05" db="EMBL/GenBank/DDBJ databases">
        <authorList>
            <person name="Kaiqin L."/>
            <person name="Jian G."/>
        </authorList>
    </citation>
    <scope>NUCLEOTIDE SEQUENCE</scope>
    <source>
        <strain evidence="1">HDS5</strain>
    </source>
</reference>
<sequence length="127" mass="13375">MPTFDITATTWANTSHTITANTVEEAIQQALAETPDLCHHCSRGARSGSPGLDVGDELEVTGIHDQDGNSYPVEGTTVERLHAELAAAQARIKELEETSGVVNTVVGDIAPGAFHIQAGNVTGNIHF</sequence>
<dbReference type="AlphaFoldDB" id="A0A975L799"/>
<dbReference type="EMBL" id="CP074402">
    <property type="protein sequence ID" value="QVJ00390.1"/>
    <property type="molecule type" value="Genomic_DNA"/>
</dbReference>
<proteinExistence type="predicted"/>